<gene>
    <name evidence="1" type="ORF">PGIGA_G00138370</name>
</gene>
<protein>
    <submittedName>
        <fullName evidence="1">Uncharacterized protein</fullName>
    </submittedName>
</protein>
<proteinExistence type="predicted"/>
<evidence type="ECO:0000313" key="1">
    <source>
        <dbReference type="EMBL" id="MCI4391782.1"/>
    </source>
</evidence>
<comment type="caution">
    <text evidence="1">The sequence shown here is derived from an EMBL/GenBank/DDBJ whole genome shotgun (WGS) entry which is preliminary data.</text>
</comment>
<name>A0ACC5XKH4_PANGG</name>
<dbReference type="EMBL" id="CM040476">
    <property type="protein sequence ID" value="MCI4391782.1"/>
    <property type="molecule type" value="Genomic_DNA"/>
</dbReference>
<keyword evidence="2" id="KW-1185">Reference proteome</keyword>
<evidence type="ECO:0000313" key="2">
    <source>
        <dbReference type="Proteomes" id="UP000829447"/>
    </source>
</evidence>
<reference evidence="1 2" key="1">
    <citation type="journal article" date="2022" name="bioRxiv">
        <title>An ancient truncated duplication of the anti-Mullerian hormone receptor type 2 gene is a potential conserved master sex determinant in the Pangasiidae catfish family.</title>
        <authorList>
            <person name="Wen M."/>
            <person name="Pan Q."/>
            <person name="Jouanno E."/>
            <person name="Montfort J."/>
            <person name="Zahm M."/>
            <person name="Cabau C."/>
            <person name="Klopp C."/>
            <person name="Iampietro C."/>
            <person name="Roques C."/>
            <person name="Bouchez O."/>
            <person name="Castinel A."/>
            <person name="Donnadieu C."/>
            <person name="Parrinello H."/>
            <person name="Poncet C."/>
            <person name="Belmonte E."/>
            <person name="Gautier V."/>
            <person name="Avarre J.-C."/>
            <person name="Dugue R."/>
            <person name="Gustiano R."/>
            <person name="Ha T.T.T."/>
            <person name="Campet M."/>
            <person name="Sriphairoj K."/>
            <person name="Ribolli J."/>
            <person name="de Almeida F.L."/>
            <person name="Desvignes T."/>
            <person name="Postlethwait J.H."/>
            <person name="Bucao C.F."/>
            <person name="Robinson-Rechavi M."/>
            <person name="Bobe J."/>
            <person name="Herpin A."/>
            <person name="Guiguen Y."/>
        </authorList>
    </citation>
    <scope>NUCLEOTIDE SEQUENCE [LARGE SCALE GENOMIC DNA]</scope>
    <source>
        <strain evidence="1">YG-Dec2019</strain>
    </source>
</reference>
<dbReference type="Proteomes" id="UP000829447">
    <property type="component" value="Linkage Group LG23"/>
</dbReference>
<feature type="non-terminal residue" evidence="1">
    <location>
        <position position="1"/>
    </location>
</feature>
<organism evidence="1 2">
    <name type="scientific">Pangasianodon gigas</name>
    <name type="common">Mekong giant catfish</name>
    <name type="synonym">Pangasius gigas</name>
    <dbReference type="NCBI Taxonomy" id="30993"/>
    <lineage>
        <taxon>Eukaryota</taxon>
        <taxon>Metazoa</taxon>
        <taxon>Chordata</taxon>
        <taxon>Craniata</taxon>
        <taxon>Vertebrata</taxon>
        <taxon>Euteleostomi</taxon>
        <taxon>Actinopterygii</taxon>
        <taxon>Neopterygii</taxon>
        <taxon>Teleostei</taxon>
        <taxon>Ostariophysi</taxon>
        <taxon>Siluriformes</taxon>
        <taxon>Pangasiidae</taxon>
        <taxon>Pangasianodon</taxon>
    </lineage>
</organism>
<sequence>GAGAGVQLVLLTGWRGGWRRFLGIARVCFRELRVRCEASGSASSAVGTRWSGAAREGDQRRVFHYNNLLERKKRERERERERKQNKSQSTDTEESEEWRNLFSIKPLGDGSWVSR</sequence>
<accession>A0ACC5XKH4</accession>